<keyword evidence="2 5" id="KW-0547">Nucleotide-binding</keyword>
<evidence type="ECO:0000256" key="4">
    <source>
        <dbReference type="ARBA" id="ARBA00022840"/>
    </source>
</evidence>
<dbReference type="Pfam" id="PF22660">
    <property type="entry name" value="RS_preATP-grasp-like"/>
    <property type="match status" value="1"/>
</dbReference>
<dbReference type="InterPro" id="IPR003135">
    <property type="entry name" value="ATP-grasp_carboxylate-amine"/>
</dbReference>
<dbReference type="GO" id="GO:0004638">
    <property type="term" value="F:phosphoribosylaminoimidazole carboxylase activity"/>
    <property type="evidence" value="ECO:0007669"/>
    <property type="project" value="InterPro"/>
</dbReference>
<feature type="binding site" evidence="5">
    <location>
        <position position="209"/>
    </location>
    <ligand>
        <name>ATP</name>
        <dbReference type="ChEBI" id="CHEBI:30616"/>
    </ligand>
</feature>
<dbReference type="Gene3D" id="3.30.1490.20">
    <property type="entry name" value="ATP-grasp fold, A domain"/>
    <property type="match status" value="1"/>
</dbReference>
<comment type="caution">
    <text evidence="8">The sequence shown here is derived from an EMBL/GenBank/DDBJ whole genome shotgun (WGS) entry which is preliminary data.</text>
</comment>
<organism evidence="8 9">
    <name type="scientific">Acuticoccus sediminis</name>
    <dbReference type="NCBI Taxonomy" id="2184697"/>
    <lineage>
        <taxon>Bacteria</taxon>
        <taxon>Pseudomonadati</taxon>
        <taxon>Pseudomonadota</taxon>
        <taxon>Alphaproteobacteria</taxon>
        <taxon>Hyphomicrobiales</taxon>
        <taxon>Amorphaceae</taxon>
        <taxon>Acuticoccus</taxon>
    </lineage>
</organism>
<dbReference type="GO" id="GO:0034028">
    <property type="term" value="F:5-(carboxyamino)imidazole ribonucleotide synthase activity"/>
    <property type="evidence" value="ECO:0007669"/>
    <property type="project" value="UniProtKB-UniRule"/>
</dbReference>
<dbReference type="InterPro" id="IPR011761">
    <property type="entry name" value="ATP-grasp"/>
</dbReference>
<comment type="catalytic activity">
    <reaction evidence="5 6">
        <text>5-amino-1-(5-phospho-beta-D-ribosyl)imidazole + hydrogencarbonate + ATP = 5-carboxyamino-1-(5-phospho-D-ribosyl)imidazole + ADP + phosphate + 2 H(+)</text>
        <dbReference type="Rhea" id="RHEA:19317"/>
        <dbReference type="ChEBI" id="CHEBI:15378"/>
        <dbReference type="ChEBI" id="CHEBI:17544"/>
        <dbReference type="ChEBI" id="CHEBI:30616"/>
        <dbReference type="ChEBI" id="CHEBI:43474"/>
        <dbReference type="ChEBI" id="CHEBI:58730"/>
        <dbReference type="ChEBI" id="CHEBI:137981"/>
        <dbReference type="ChEBI" id="CHEBI:456216"/>
        <dbReference type="EC" id="6.3.4.18"/>
    </reaction>
</comment>
<dbReference type="GO" id="GO:0046872">
    <property type="term" value="F:metal ion binding"/>
    <property type="evidence" value="ECO:0007669"/>
    <property type="project" value="InterPro"/>
</dbReference>
<comment type="function">
    <text evidence="6">Catalyzes the ATP-dependent conversion of 5-aminoimidazole ribonucleotide (AIR) and HCO(3)- to N5-carboxyaminoimidazole ribonucleotide (N5-CAIR).</text>
</comment>
<dbReference type="EMBL" id="QHHQ01000005">
    <property type="protein sequence ID" value="RAH99508.1"/>
    <property type="molecule type" value="Genomic_DNA"/>
</dbReference>
<keyword evidence="3 5" id="KW-0658">Purine biosynthesis</keyword>
<dbReference type="Pfam" id="PF17769">
    <property type="entry name" value="PurK_C"/>
    <property type="match status" value="1"/>
</dbReference>
<dbReference type="SUPFAM" id="SSF51246">
    <property type="entry name" value="Rudiment single hybrid motif"/>
    <property type="match status" value="1"/>
</dbReference>
<reference evidence="8 9" key="1">
    <citation type="submission" date="2018-05" db="EMBL/GenBank/DDBJ databases">
        <title>Acuticoccus sediminis sp. nov., isolated from deep-sea sediment of Indian Ocean.</title>
        <authorList>
            <person name="Liu X."/>
            <person name="Lai Q."/>
            <person name="Du Y."/>
            <person name="Sun F."/>
            <person name="Zhang X."/>
            <person name="Wang S."/>
            <person name="Shao Z."/>
        </authorList>
    </citation>
    <scope>NUCLEOTIDE SEQUENCE [LARGE SCALE GENOMIC DNA]</scope>
    <source>
        <strain evidence="8 9">PTG4-2</strain>
    </source>
</reference>
<dbReference type="NCBIfam" id="NF004676">
    <property type="entry name" value="PRK06019.1-2"/>
    <property type="match status" value="1"/>
</dbReference>
<evidence type="ECO:0000256" key="6">
    <source>
        <dbReference type="RuleBase" id="RU361200"/>
    </source>
</evidence>
<evidence type="ECO:0000256" key="2">
    <source>
        <dbReference type="ARBA" id="ARBA00022741"/>
    </source>
</evidence>
<accession>A0A8B2NMW2</accession>
<keyword evidence="9" id="KW-1185">Reference proteome</keyword>
<dbReference type="InterPro" id="IPR011054">
    <property type="entry name" value="Rudment_hybrid_motif"/>
</dbReference>
<comment type="pathway">
    <text evidence="5 6">Purine metabolism; IMP biosynthesis via de novo pathway; 5-amino-1-(5-phospho-D-ribosyl)imidazole-4-carboxylate from 5-amino-1-(5-phospho-D-ribosyl)imidazole (N5-CAIR route): step 1/2.</text>
</comment>
<gene>
    <name evidence="5 6" type="primary">purK</name>
    <name evidence="8" type="ORF">DLJ53_23645</name>
</gene>
<feature type="binding site" evidence="5">
    <location>
        <begin position="265"/>
        <end position="266"/>
    </location>
    <ligand>
        <name>ATP</name>
        <dbReference type="ChEBI" id="CHEBI:30616"/>
    </ligand>
</feature>
<feature type="binding site" evidence="5">
    <location>
        <position position="103"/>
    </location>
    <ligand>
        <name>ATP</name>
        <dbReference type="ChEBI" id="CHEBI:30616"/>
    </ligand>
</feature>
<dbReference type="GO" id="GO:0005524">
    <property type="term" value="F:ATP binding"/>
    <property type="evidence" value="ECO:0007669"/>
    <property type="project" value="UniProtKB-UniRule"/>
</dbReference>
<dbReference type="GO" id="GO:0006189">
    <property type="term" value="P:'de novo' IMP biosynthetic process"/>
    <property type="evidence" value="ECO:0007669"/>
    <property type="project" value="UniProtKB-UniRule"/>
</dbReference>
<protein>
    <recommendedName>
        <fullName evidence="5 6">N5-carboxyaminoimidazole ribonucleotide synthase</fullName>
        <shortName evidence="5 6">N5-CAIR synthase</shortName>
        <ecNumber evidence="5 6">6.3.4.18</ecNumber>
    </recommendedName>
    <alternativeName>
        <fullName evidence="5 6">5-(carboxyamino)imidazole ribonucleotide synthetase</fullName>
    </alternativeName>
</protein>
<dbReference type="OrthoDB" id="9804625at2"/>
<dbReference type="FunFam" id="3.30.1490.20:FF:000015">
    <property type="entry name" value="N5-carboxyaminoimidazole ribonucleotide synthase"/>
    <property type="match status" value="1"/>
</dbReference>
<dbReference type="NCBIfam" id="NF004679">
    <property type="entry name" value="PRK06019.1-5"/>
    <property type="match status" value="1"/>
</dbReference>
<dbReference type="HAMAP" id="MF_01928">
    <property type="entry name" value="PurK"/>
    <property type="match status" value="1"/>
</dbReference>
<dbReference type="AlphaFoldDB" id="A0A8B2NMW2"/>
<dbReference type="EC" id="6.3.4.18" evidence="5 6"/>
<comment type="subunit">
    <text evidence="5 6">Homodimer.</text>
</comment>
<keyword evidence="4 5" id="KW-0067">ATP-binding</keyword>
<dbReference type="SUPFAM" id="SSF56059">
    <property type="entry name" value="Glutathione synthetase ATP-binding domain-like"/>
    <property type="match status" value="1"/>
</dbReference>
<dbReference type="UniPathway" id="UPA00074">
    <property type="reaction ID" value="UER00942"/>
</dbReference>
<sequence>MILTPGATIGILGGGQLGRMLATAAAELGLSVHIYCPDTDPPAAAVAAGTTIAPYEDAEALARFAAAVDVVTYEFENVPVSAVEGLGDRVRPGPRALEVAQDRLTEKAFLAECGLPVAPHRGVSSPEEIAGALTDLGGVGILKTRRMGYDGKGQVRLVPGVDVARAFASIGEVPAIVEALVPFDAETSTVLARGADGRTAAYTAPANEHSEGILRRSTVPGPLTAGLEAEAQRLTADVAEALGYVGVLAIEWFVTGDPANPLVANEMAPRVHNTGHWTQDAAVTSQFENHIRAIAGWPLGSTARTADAVMLNLIGHDADDWQRHLDTAGAKLHLYGKRDTRPGRKMGHVNVLSRGVDFRAGG</sequence>
<evidence type="ECO:0000256" key="5">
    <source>
        <dbReference type="HAMAP-Rule" id="MF_01928"/>
    </source>
</evidence>
<comment type="function">
    <text evidence="5">Catalyzes the ATP-dependent conversion of 5-aminoimidazole ribonucleotide (AIR) and HCO(3)(-) to N5-carboxyaminoimidazole ribonucleotide (N5-CAIR).</text>
</comment>
<dbReference type="InterPro" id="IPR054350">
    <property type="entry name" value="PurT/PurK_preATP-grasp"/>
</dbReference>
<dbReference type="Pfam" id="PF02222">
    <property type="entry name" value="ATP-grasp"/>
    <property type="match status" value="1"/>
</dbReference>
<dbReference type="PROSITE" id="PS50975">
    <property type="entry name" value="ATP_GRASP"/>
    <property type="match status" value="1"/>
</dbReference>
<dbReference type="GO" id="GO:0005829">
    <property type="term" value="C:cytosol"/>
    <property type="evidence" value="ECO:0007669"/>
    <property type="project" value="TreeGrafter"/>
</dbReference>
<feature type="binding site" evidence="5">
    <location>
        <position position="186"/>
    </location>
    <ligand>
        <name>ATP</name>
        <dbReference type="ChEBI" id="CHEBI:30616"/>
    </ligand>
</feature>
<dbReference type="Gene3D" id="3.40.50.20">
    <property type="match status" value="1"/>
</dbReference>
<proteinExistence type="inferred from homology"/>
<dbReference type="PANTHER" id="PTHR11609">
    <property type="entry name" value="PURINE BIOSYNTHESIS PROTEIN 6/7, PUR6/7"/>
    <property type="match status" value="1"/>
</dbReference>
<dbReference type="Gene3D" id="3.30.470.20">
    <property type="entry name" value="ATP-grasp fold, B domain"/>
    <property type="match status" value="1"/>
</dbReference>
<dbReference type="NCBIfam" id="TIGR01161">
    <property type="entry name" value="purK"/>
    <property type="match status" value="1"/>
</dbReference>
<feature type="binding site" evidence="5">
    <location>
        <begin position="178"/>
        <end position="181"/>
    </location>
    <ligand>
        <name>ATP</name>
        <dbReference type="ChEBI" id="CHEBI:30616"/>
    </ligand>
</feature>
<evidence type="ECO:0000256" key="1">
    <source>
        <dbReference type="ARBA" id="ARBA00022598"/>
    </source>
</evidence>
<evidence type="ECO:0000259" key="7">
    <source>
        <dbReference type="PROSITE" id="PS50975"/>
    </source>
</evidence>
<dbReference type="InterPro" id="IPR040686">
    <property type="entry name" value="PurK_C"/>
</dbReference>
<dbReference type="PANTHER" id="PTHR11609:SF5">
    <property type="entry name" value="PHOSPHORIBOSYLAMINOIMIDAZOLE CARBOXYLASE"/>
    <property type="match status" value="1"/>
</dbReference>
<comment type="similarity">
    <text evidence="5 6">Belongs to the PurK/PurT family.</text>
</comment>
<dbReference type="Proteomes" id="UP000249590">
    <property type="component" value="Unassembled WGS sequence"/>
</dbReference>
<dbReference type="SUPFAM" id="SSF52440">
    <property type="entry name" value="PreATP-grasp domain"/>
    <property type="match status" value="1"/>
</dbReference>
<evidence type="ECO:0000313" key="8">
    <source>
        <dbReference type="EMBL" id="RAH99508.1"/>
    </source>
</evidence>
<keyword evidence="1 5" id="KW-0436">Ligase</keyword>
<dbReference type="InterPro" id="IPR013815">
    <property type="entry name" value="ATP_grasp_subdomain_1"/>
</dbReference>
<dbReference type="RefSeq" id="WP_111349779.1">
    <property type="nucleotide sequence ID" value="NZ_QHHQ01000005.1"/>
</dbReference>
<name>A0A8B2NMW2_9HYPH</name>
<feature type="binding site" evidence="5">
    <location>
        <begin position="148"/>
        <end position="154"/>
    </location>
    <ligand>
        <name>ATP</name>
        <dbReference type="ChEBI" id="CHEBI:30616"/>
    </ligand>
</feature>
<evidence type="ECO:0000313" key="9">
    <source>
        <dbReference type="Proteomes" id="UP000249590"/>
    </source>
</evidence>
<evidence type="ECO:0000256" key="3">
    <source>
        <dbReference type="ARBA" id="ARBA00022755"/>
    </source>
</evidence>
<dbReference type="InterPro" id="IPR016185">
    <property type="entry name" value="PreATP-grasp_dom_sf"/>
</dbReference>
<feature type="binding site" evidence="5">
    <location>
        <position position="143"/>
    </location>
    <ligand>
        <name>ATP</name>
        <dbReference type="ChEBI" id="CHEBI:30616"/>
    </ligand>
</feature>
<dbReference type="InterPro" id="IPR005875">
    <property type="entry name" value="PurK"/>
</dbReference>
<feature type="domain" description="ATP-grasp" evidence="7">
    <location>
        <begin position="107"/>
        <end position="295"/>
    </location>
</feature>